<dbReference type="PANTHER" id="PTHR43531">
    <property type="entry name" value="PROTEIN ICFG"/>
    <property type="match status" value="1"/>
</dbReference>
<evidence type="ECO:0000313" key="8">
    <source>
        <dbReference type="EMBL" id="MFJ3046521.1"/>
    </source>
</evidence>
<dbReference type="InterPro" id="IPR004089">
    <property type="entry name" value="MCPsignal_dom"/>
</dbReference>
<comment type="caution">
    <text evidence="8">The sequence shown here is derived from an EMBL/GenBank/DDBJ whole genome shotgun (WGS) entry which is preliminary data.</text>
</comment>
<dbReference type="InterPro" id="IPR047347">
    <property type="entry name" value="YvaQ-like_sensor"/>
</dbReference>
<evidence type="ECO:0000259" key="7">
    <source>
        <dbReference type="PROSITE" id="PS50885"/>
    </source>
</evidence>
<dbReference type="InterPro" id="IPR003660">
    <property type="entry name" value="HAMP_dom"/>
</dbReference>
<feature type="domain" description="HAMP" evidence="7">
    <location>
        <begin position="213"/>
        <end position="265"/>
    </location>
</feature>
<comment type="similarity">
    <text evidence="2">Belongs to the methyl-accepting chemotaxis (MCP) protein family.</text>
</comment>
<evidence type="ECO:0000256" key="2">
    <source>
        <dbReference type="ARBA" id="ARBA00029447"/>
    </source>
</evidence>
<evidence type="ECO:0000256" key="4">
    <source>
        <dbReference type="SAM" id="MobiDB-lite"/>
    </source>
</evidence>
<reference evidence="8 9" key="1">
    <citation type="submission" date="2024-10" db="EMBL/GenBank/DDBJ databases">
        <title>The Natural Products Discovery Center: Release of the First 8490 Sequenced Strains for Exploring Actinobacteria Biosynthetic Diversity.</title>
        <authorList>
            <person name="Kalkreuter E."/>
            <person name="Kautsar S.A."/>
            <person name="Yang D."/>
            <person name="Bader C.D."/>
            <person name="Teijaro C.N."/>
            <person name="Fluegel L."/>
            <person name="Davis C.M."/>
            <person name="Simpson J.R."/>
            <person name="Lauterbach L."/>
            <person name="Steele A.D."/>
            <person name="Gui C."/>
            <person name="Meng S."/>
            <person name="Li G."/>
            <person name="Viehrig K."/>
            <person name="Ye F."/>
            <person name="Su P."/>
            <person name="Kiefer A.F."/>
            <person name="Nichols A."/>
            <person name="Cepeda A.J."/>
            <person name="Yan W."/>
            <person name="Fan B."/>
            <person name="Jiang Y."/>
            <person name="Adhikari A."/>
            <person name="Zheng C.-J."/>
            <person name="Schuster L."/>
            <person name="Cowan T.M."/>
            <person name="Smanski M.J."/>
            <person name="Chevrette M.G."/>
            <person name="De Carvalho L.P.S."/>
            <person name="Shen B."/>
        </authorList>
    </citation>
    <scope>NUCLEOTIDE SEQUENCE [LARGE SCALE GENOMIC DNA]</scope>
    <source>
        <strain evidence="8 9">NPDC087045</strain>
    </source>
</reference>
<evidence type="ECO:0000259" key="6">
    <source>
        <dbReference type="PROSITE" id="PS50111"/>
    </source>
</evidence>
<organism evidence="8 9">
    <name type="scientific">Herbaspirillum chlorophenolicum</name>
    <dbReference type="NCBI Taxonomy" id="211589"/>
    <lineage>
        <taxon>Bacteria</taxon>
        <taxon>Pseudomonadati</taxon>
        <taxon>Pseudomonadota</taxon>
        <taxon>Betaproteobacteria</taxon>
        <taxon>Burkholderiales</taxon>
        <taxon>Oxalobacteraceae</taxon>
        <taxon>Herbaspirillum</taxon>
    </lineage>
</organism>
<dbReference type="InterPro" id="IPR024478">
    <property type="entry name" value="HlyB_4HB_MCP"/>
</dbReference>
<dbReference type="Gene3D" id="1.10.287.950">
    <property type="entry name" value="Methyl-accepting chemotaxis protein"/>
    <property type="match status" value="1"/>
</dbReference>
<evidence type="ECO:0000256" key="1">
    <source>
        <dbReference type="ARBA" id="ARBA00022481"/>
    </source>
</evidence>
<dbReference type="SMART" id="SM00304">
    <property type="entry name" value="HAMP"/>
    <property type="match status" value="1"/>
</dbReference>
<keyword evidence="5" id="KW-0472">Membrane</keyword>
<name>A0ABW8EZS2_9BURK</name>
<evidence type="ECO:0000256" key="3">
    <source>
        <dbReference type="PROSITE-ProRule" id="PRU00284"/>
    </source>
</evidence>
<feature type="domain" description="Methyl-accepting transducer" evidence="6">
    <location>
        <begin position="270"/>
        <end position="499"/>
    </location>
</feature>
<keyword evidence="5" id="KW-1133">Transmembrane helix</keyword>
<feature type="transmembrane region" description="Helical" evidence="5">
    <location>
        <begin position="191"/>
        <end position="211"/>
    </location>
</feature>
<dbReference type="InterPro" id="IPR004090">
    <property type="entry name" value="Chemotax_Me-accpt_rcpt"/>
</dbReference>
<dbReference type="EMBL" id="JBIUZV010000005">
    <property type="protein sequence ID" value="MFJ3046521.1"/>
    <property type="molecule type" value="Genomic_DNA"/>
</dbReference>
<protein>
    <submittedName>
        <fullName evidence="8">Methyl-accepting chemotaxis protein</fullName>
    </submittedName>
</protein>
<keyword evidence="5" id="KW-0812">Transmembrane</keyword>
<dbReference type="Pfam" id="PF00672">
    <property type="entry name" value="HAMP"/>
    <property type="match status" value="1"/>
</dbReference>
<dbReference type="PANTHER" id="PTHR43531:SF14">
    <property type="entry name" value="METHYL-ACCEPTING CHEMOTAXIS PROTEIN I-RELATED"/>
    <property type="match status" value="1"/>
</dbReference>
<dbReference type="Gene3D" id="6.10.340.10">
    <property type="match status" value="1"/>
</dbReference>
<dbReference type="CDD" id="cd19411">
    <property type="entry name" value="MCP2201-like_sensor"/>
    <property type="match status" value="1"/>
</dbReference>
<dbReference type="Proteomes" id="UP001617427">
    <property type="component" value="Unassembled WGS sequence"/>
</dbReference>
<dbReference type="CDD" id="cd06225">
    <property type="entry name" value="HAMP"/>
    <property type="match status" value="1"/>
</dbReference>
<dbReference type="Pfam" id="PF00015">
    <property type="entry name" value="MCPsignal"/>
    <property type="match status" value="1"/>
</dbReference>
<evidence type="ECO:0000313" key="9">
    <source>
        <dbReference type="Proteomes" id="UP001617427"/>
    </source>
</evidence>
<accession>A0ABW8EZS2</accession>
<dbReference type="SMART" id="SM00283">
    <property type="entry name" value="MA"/>
    <property type="match status" value="1"/>
</dbReference>
<sequence>MKWFYDLKISKKLITTFLVVVTMVAALGAFSIRELDKVNSASTEIATNWLPSIRSLSTIQLTLSRIRSFEMQHLLAKDAKEYGEIEQSVNAQIATLKKQQALYLTQISEPEEKALYPEVEKQIATVLSEHDKIIAISRQGKSEEARNLQRGEATAAYRDALQNLSKLIAVNDKGSDASNVLADSIYNEARLLILCTVVACIALAMLLAIWVSRLIARPLEQAVSVAQRVAGGDLTADIQSSSKDEAGQLLDALKSMNDSLLGIVTEVRQGTSTITVASTEIASGNLDLSSRTEQQASSLEETASAMEELTSTVKQNADNARQANQLAASASEVAVAGGDVVGKVVNTMGSINESSRKISDIIGVIDGIAFQTNILALNAAVEAARAGEQGRGFAVVASEVRSLAQRSAAAAKEIKGLIEGSVAQVDLGSKLVEEAGQTMNEVVNSVRRVTDIVAEISSASQEQSDGIEQVNIAISQMDEVTQQNAALVEQAAAAAQSLQEQAEKLTDTVSIFKLDHNAVSSPSRAARTASFMKTAAARPAAPARKHTVDVTPKKTVLPAKPAASPKLTAASDGDLWEQF</sequence>
<keyword evidence="3" id="KW-0807">Transducer</keyword>
<feature type="region of interest" description="Disordered" evidence="4">
    <location>
        <begin position="536"/>
        <end position="573"/>
    </location>
</feature>
<dbReference type="RefSeq" id="WP_402700650.1">
    <property type="nucleotide sequence ID" value="NZ_JBIUZV010000005.1"/>
</dbReference>
<dbReference type="PRINTS" id="PR00260">
    <property type="entry name" value="CHEMTRNSDUCR"/>
</dbReference>
<proteinExistence type="inferred from homology"/>
<dbReference type="InterPro" id="IPR051310">
    <property type="entry name" value="MCP_chemotaxis"/>
</dbReference>
<gene>
    <name evidence="8" type="ORF">ACIPEN_11880</name>
</gene>
<dbReference type="PROSITE" id="PS50111">
    <property type="entry name" value="CHEMOTAXIS_TRANSDUC_2"/>
    <property type="match status" value="1"/>
</dbReference>
<evidence type="ECO:0000256" key="5">
    <source>
        <dbReference type="SAM" id="Phobius"/>
    </source>
</evidence>
<dbReference type="PROSITE" id="PS50885">
    <property type="entry name" value="HAMP"/>
    <property type="match status" value="1"/>
</dbReference>
<keyword evidence="9" id="KW-1185">Reference proteome</keyword>
<dbReference type="CDD" id="cd11386">
    <property type="entry name" value="MCP_signal"/>
    <property type="match status" value="1"/>
</dbReference>
<keyword evidence="1" id="KW-0488">Methylation</keyword>
<dbReference type="Pfam" id="PF12729">
    <property type="entry name" value="4HB_MCP_1"/>
    <property type="match status" value="1"/>
</dbReference>
<dbReference type="SUPFAM" id="SSF58104">
    <property type="entry name" value="Methyl-accepting chemotaxis protein (MCP) signaling domain"/>
    <property type="match status" value="1"/>
</dbReference>